<dbReference type="InterPro" id="IPR045851">
    <property type="entry name" value="AMP-bd_C_sf"/>
</dbReference>
<dbReference type="OrthoDB" id="9803968at2"/>
<comment type="similarity">
    <text evidence="1">Belongs to the ATP-dependent AMP-binding enzyme family.</text>
</comment>
<dbReference type="RefSeq" id="WP_146324705.1">
    <property type="nucleotide sequence ID" value="NZ_BAABLR010000005.1"/>
</dbReference>
<name>A0A5C5UE01_9CORY</name>
<dbReference type="EMBL" id="VOHM01000018">
    <property type="protein sequence ID" value="TWT24189.1"/>
    <property type="molecule type" value="Genomic_DNA"/>
</dbReference>
<organism evidence="5 6">
    <name type="scientific">Corynebacterium canis</name>
    <dbReference type="NCBI Taxonomy" id="679663"/>
    <lineage>
        <taxon>Bacteria</taxon>
        <taxon>Bacillati</taxon>
        <taxon>Actinomycetota</taxon>
        <taxon>Actinomycetes</taxon>
        <taxon>Mycobacteriales</taxon>
        <taxon>Corynebacteriaceae</taxon>
        <taxon>Corynebacterium</taxon>
    </lineage>
</organism>
<dbReference type="SUPFAM" id="SSF56801">
    <property type="entry name" value="Acetyl-CoA synthetase-like"/>
    <property type="match status" value="1"/>
</dbReference>
<reference evidence="5 6" key="1">
    <citation type="submission" date="2019-08" db="EMBL/GenBank/DDBJ databases">
        <authorList>
            <person name="Lei W."/>
        </authorList>
    </citation>
    <scope>NUCLEOTIDE SEQUENCE [LARGE SCALE GENOMIC DNA]</scope>
    <source>
        <strain evidence="5 6">CCUG 58627</strain>
    </source>
</reference>
<keyword evidence="6" id="KW-1185">Reference proteome</keyword>
<evidence type="ECO:0000313" key="5">
    <source>
        <dbReference type="EMBL" id="TWT24189.1"/>
    </source>
</evidence>
<dbReference type="PANTHER" id="PTHR43201:SF5">
    <property type="entry name" value="MEDIUM-CHAIN ACYL-COA LIGASE ACSF2, MITOCHONDRIAL"/>
    <property type="match status" value="1"/>
</dbReference>
<accession>A0A5C5UE01</accession>
<dbReference type="PANTHER" id="PTHR43201">
    <property type="entry name" value="ACYL-COA SYNTHETASE"/>
    <property type="match status" value="1"/>
</dbReference>
<dbReference type="FunFam" id="2.30.38.10:FF:000003">
    <property type="entry name" value="Vibriobactin-specific 2,3-dihydroxybenzoate-AMP ligase"/>
    <property type="match status" value="1"/>
</dbReference>
<keyword evidence="2" id="KW-0436">Ligase</keyword>
<evidence type="ECO:0000256" key="1">
    <source>
        <dbReference type="ARBA" id="ARBA00006432"/>
    </source>
</evidence>
<dbReference type="InterPro" id="IPR025110">
    <property type="entry name" value="AMP-bd_C"/>
</dbReference>
<dbReference type="InterPro" id="IPR042099">
    <property type="entry name" value="ANL_N_sf"/>
</dbReference>
<feature type="domain" description="AMP-binding enzyme C-terminal" evidence="4">
    <location>
        <begin position="467"/>
        <end position="543"/>
    </location>
</feature>
<protein>
    <submittedName>
        <fullName evidence="5">AMP-binding protein</fullName>
    </submittedName>
</protein>
<comment type="caution">
    <text evidence="5">The sequence shown here is derived from an EMBL/GenBank/DDBJ whole genome shotgun (WGS) entry which is preliminary data.</text>
</comment>
<dbReference type="GO" id="GO:0006631">
    <property type="term" value="P:fatty acid metabolic process"/>
    <property type="evidence" value="ECO:0007669"/>
    <property type="project" value="TreeGrafter"/>
</dbReference>
<dbReference type="GO" id="GO:0031956">
    <property type="term" value="F:medium-chain fatty acid-CoA ligase activity"/>
    <property type="evidence" value="ECO:0007669"/>
    <property type="project" value="TreeGrafter"/>
</dbReference>
<sequence length="565" mass="60470">MNTPSPHAANQAGIDDLTTGFIPRPAHQTSAYATLYDAYPLSDIAYAQGQRNPENLAIIDGERRISYRTLCHAADQFAQHLITTGTTSGDRILLHLPNSAATLTAFLGCLRAGAVPIMAIPAHGLRELTHFITTGTPTQLYTDTSLLSQTDITSLTATNCRVHETTVDLCNNLLDEASHNTQPVLTHADAHAAGHLVAPVPDPSLPALMLVSGGTTGLPKLIARTHQDYRLNAALAAAATKLQPGDVYLAVLPLSHNFPLSSPGALGIFQVGGTIVCTTNPSPEACFPLIDTHQVTITSLVPALAQLWTAATAWEKADLTSLRTLQVGGARLAPETARSIDTAFNHSLQQVFGMAEGLLCFTDPEDPDRERVCTTQGAPMCGHDEIRVVDNHNHDVPCGEDGELLTRGPYTIAGYYRAAEHNRHAFTADGYYRTGDRVHRTEDGYLVVSGRFKDVIIRAGENVTCSEVEDVLLSHPAIYDVGLVGLPDDLLGERIVAAVVPSQGHTPTLAELRGFVIDAGLAAFKAPDALVLRSHLPTTSVGKLDRKKLRELLSEDAASVTESEQ</sequence>
<dbReference type="AlphaFoldDB" id="A0A5C5UE01"/>
<dbReference type="InterPro" id="IPR000873">
    <property type="entry name" value="AMP-dep_synth/lig_dom"/>
</dbReference>
<evidence type="ECO:0000259" key="4">
    <source>
        <dbReference type="Pfam" id="PF13193"/>
    </source>
</evidence>
<evidence type="ECO:0000313" key="6">
    <source>
        <dbReference type="Proteomes" id="UP000320791"/>
    </source>
</evidence>
<dbReference type="Proteomes" id="UP000320791">
    <property type="component" value="Unassembled WGS sequence"/>
</dbReference>
<evidence type="ECO:0000259" key="3">
    <source>
        <dbReference type="Pfam" id="PF00501"/>
    </source>
</evidence>
<feature type="domain" description="AMP-dependent synthetase/ligase" evidence="3">
    <location>
        <begin position="48"/>
        <end position="416"/>
    </location>
</feature>
<gene>
    <name evidence="5" type="ORF">FRX94_08495</name>
</gene>
<dbReference type="Pfam" id="PF13193">
    <property type="entry name" value="AMP-binding_C"/>
    <property type="match status" value="1"/>
</dbReference>
<proteinExistence type="inferred from homology"/>
<evidence type="ECO:0000256" key="2">
    <source>
        <dbReference type="ARBA" id="ARBA00022598"/>
    </source>
</evidence>
<dbReference type="Gene3D" id="3.30.300.30">
    <property type="match status" value="1"/>
</dbReference>
<dbReference type="Gene3D" id="3.40.50.12780">
    <property type="entry name" value="N-terminal domain of ligase-like"/>
    <property type="match status" value="1"/>
</dbReference>
<dbReference type="Pfam" id="PF00501">
    <property type="entry name" value="AMP-binding"/>
    <property type="match status" value="1"/>
</dbReference>